<keyword evidence="6 8" id="KW-0408">Iron</keyword>
<comment type="similarity">
    <text evidence="2 9">Belongs to the cytochrome P450 family.</text>
</comment>
<keyword evidence="7 9" id="KW-0503">Monooxygenase</keyword>
<feature type="transmembrane region" description="Helical" evidence="10">
    <location>
        <begin position="6"/>
        <end position="24"/>
    </location>
</feature>
<proteinExistence type="inferred from homology"/>
<dbReference type="GO" id="GO:0016705">
    <property type="term" value="F:oxidoreductase activity, acting on paired donors, with incorporation or reduction of molecular oxygen"/>
    <property type="evidence" value="ECO:0007669"/>
    <property type="project" value="InterPro"/>
</dbReference>
<dbReference type="GO" id="GO:0004497">
    <property type="term" value="F:monooxygenase activity"/>
    <property type="evidence" value="ECO:0007669"/>
    <property type="project" value="UniProtKB-KW"/>
</dbReference>
<dbReference type="Gene3D" id="1.10.630.10">
    <property type="entry name" value="Cytochrome P450"/>
    <property type="match status" value="1"/>
</dbReference>
<dbReference type="InterPro" id="IPR001128">
    <property type="entry name" value="Cyt_P450"/>
</dbReference>
<evidence type="ECO:0000256" key="1">
    <source>
        <dbReference type="ARBA" id="ARBA00001971"/>
    </source>
</evidence>
<dbReference type="AlphaFoldDB" id="A0A8D8SHL2"/>
<dbReference type="Pfam" id="PF00067">
    <property type="entry name" value="p450"/>
    <property type="match status" value="1"/>
</dbReference>
<dbReference type="GO" id="GO:0005506">
    <property type="term" value="F:iron ion binding"/>
    <property type="evidence" value="ECO:0007669"/>
    <property type="project" value="InterPro"/>
</dbReference>
<comment type="cofactor">
    <cofactor evidence="1 8">
        <name>heme</name>
        <dbReference type="ChEBI" id="CHEBI:30413"/>
    </cofactor>
</comment>
<dbReference type="PRINTS" id="PR00385">
    <property type="entry name" value="P450"/>
</dbReference>
<evidence type="ECO:0000256" key="9">
    <source>
        <dbReference type="RuleBase" id="RU000461"/>
    </source>
</evidence>
<evidence type="ECO:0000256" key="4">
    <source>
        <dbReference type="ARBA" id="ARBA00022723"/>
    </source>
</evidence>
<evidence type="ECO:0000256" key="7">
    <source>
        <dbReference type="ARBA" id="ARBA00023033"/>
    </source>
</evidence>
<keyword evidence="10" id="KW-0812">Transmembrane</keyword>
<evidence type="ECO:0000256" key="10">
    <source>
        <dbReference type="SAM" id="Phobius"/>
    </source>
</evidence>
<organism evidence="11">
    <name type="scientific">Cacopsylla melanoneura</name>
    <dbReference type="NCBI Taxonomy" id="428564"/>
    <lineage>
        <taxon>Eukaryota</taxon>
        <taxon>Metazoa</taxon>
        <taxon>Ecdysozoa</taxon>
        <taxon>Arthropoda</taxon>
        <taxon>Hexapoda</taxon>
        <taxon>Insecta</taxon>
        <taxon>Pterygota</taxon>
        <taxon>Neoptera</taxon>
        <taxon>Paraneoptera</taxon>
        <taxon>Hemiptera</taxon>
        <taxon>Sternorrhyncha</taxon>
        <taxon>Psylloidea</taxon>
        <taxon>Psyllidae</taxon>
        <taxon>Psyllinae</taxon>
        <taxon>Cacopsylla</taxon>
    </lineage>
</organism>
<dbReference type="SUPFAM" id="SSF48264">
    <property type="entry name" value="Cytochrome P450"/>
    <property type="match status" value="1"/>
</dbReference>
<keyword evidence="4 8" id="KW-0479">Metal-binding</keyword>
<dbReference type="GO" id="GO:0020037">
    <property type="term" value="F:heme binding"/>
    <property type="evidence" value="ECO:0007669"/>
    <property type="project" value="InterPro"/>
</dbReference>
<name>A0A8D8SHL2_9HEMI</name>
<keyword evidence="10" id="KW-0472">Membrane</keyword>
<dbReference type="PROSITE" id="PS00086">
    <property type="entry name" value="CYTOCHROME_P450"/>
    <property type="match status" value="1"/>
</dbReference>
<dbReference type="PRINTS" id="PR00463">
    <property type="entry name" value="EP450I"/>
</dbReference>
<dbReference type="EMBL" id="HBUF01222135">
    <property type="protein sequence ID" value="CAG6669848.1"/>
    <property type="molecule type" value="Transcribed_RNA"/>
</dbReference>
<dbReference type="InterPro" id="IPR050196">
    <property type="entry name" value="Cytochrome_P450_Monoox"/>
</dbReference>
<evidence type="ECO:0000256" key="2">
    <source>
        <dbReference type="ARBA" id="ARBA00010617"/>
    </source>
</evidence>
<feature type="binding site" description="axial binding residue" evidence="8">
    <location>
        <position position="467"/>
    </location>
    <ligand>
        <name>heme</name>
        <dbReference type="ChEBI" id="CHEBI:30413"/>
    </ligand>
    <ligandPart>
        <name>Fe</name>
        <dbReference type="ChEBI" id="CHEBI:18248"/>
    </ligandPart>
</feature>
<evidence type="ECO:0000313" key="11">
    <source>
        <dbReference type="EMBL" id="CAG6669848.1"/>
    </source>
</evidence>
<dbReference type="InterPro" id="IPR036396">
    <property type="entry name" value="Cyt_P450_sf"/>
</dbReference>
<sequence length="546" mass="62820">MFPFGLLSIYLVSTLVCLVILYVWKYRRYYYLAFQIPGPSILRMLHILFVCIIIEKLEVVHKILAKFINEERSSSPCMIKFWYGTKLMIFLLEPNLIRKVYQTHLRKDPLNYSLIDPILNGPSIFQNNDIPTWKAHRKIISHASFSMTALKAHVKIFHEEAQILATKLGLKAVNGHPVEPEKMMGLSSLSMVIRTMSGLDFKIQQNFYDQHPFLSAGTYGFEMLWTRIANPWLLIPAIFNLSGYKKREEAACKQVRVFAEEIIGKIKAKVTEQMKNFLEDSKTNNFPCNYIEVSIRDQLNPTIPRRHVMTHDELVSEIIAILSAGMDTTKTTNTIILIMLALHPHIQQEMYDEIISVLGTDSTLAPSYDQLQQLHCLTRVIKETQRLYPAAPIVGRETDEELELDGYAIPKGANIYVPIYCGPHQDPQYWPDPTRFDPDRFLASAESPEQSRNPAAFMSFSVGPRNCIGNKYAMLQMKATISTILRRYRILPGERCKGIEDIQWELHMTMKLLEGNDIRLEPREVLGVNFNENLKTDGYEPCLNKI</sequence>
<dbReference type="PANTHER" id="PTHR24291:SF50">
    <property type="entry name" value="BIFUNCTIONAL ALBAFLAVENONE MONOOXYGENASE_TERPENE SYNTHASE"/>
    <property type="match status" value="1"/>
</dbReference>
<keyword evidence="5 9" id="KW-0560">Oxidoreductase</keyword>
<evidence type="ECO:0000256" key="6">
    <source>
        <dbReference type="ARBA" id="ARBA00023004"/>
    </source>
</evidence>
<accession>A0A8D8SHL2</accession>
<protein>
    <submittedName>
        <fullName evidence="11">Cytochrome P450 4d2</fullName>
    </submittedName>
</protein>
<dbReference type="InterPro" id="IPR002401">
    <property type="entry name" value="Cyt_P450_E_grp-I"/>
</dbReference>
<keyword evidence="10" id="KW-1133">Transmembrane helix</keyword>
<dbReference type="InterPro" id="IPR017972">
    <property type="entry name" value="Cyt_P450_CS"/>
</dbReference>
<evidence type="ECO:0000256" key="3">
    <source>
        <dbReference type="ARBA" id="ARBA00022617"/>
    </source>
</evidence>
<reference evidence="11" key="1">
    <citation type="submission" date="2021-05" db="EMBL/GenBank/DDBJ databases">
        <authorList>
            <person name="Alioto T."/>
            <person name="Alioto T."/>
            <person name="Gomez Garrido J."/>
        </authorList>
    </citation>
    <scope>NUCLEOTIDE SEQUENCE</scope>
</reference>
<dbReference type="PANTHER" id="PTHR24291">
    <property type="entry name" value="CYTOCHROME P450 FAMILY 4"/>
    <property type="match status" value="1"/>
</dbReference>
<evidence type="ECO:0000256" key="8">
    <source>
        <dbReference type="PIRSR" id="PIRSR602401-1"/>
    </source>
</evidence>
<keyword evidence="3 8" id="KW-0349">Heme</keyword>
<evidence type="ECO:0000256" key="5">
    <source>
        <dbReference type="ARBA" id="ARBA00023002"/>
    </source>
</evidence>